<evidence type="ECO:0000256" key="1">
    <source>
        <dbReference type="ARBA" id="ARBA00022703"/>
    </source>
</evidence>
<protein>
    <recommendedName>
        <fullName evidence="3">Peptidase C14 caspase domain-containing protein</fullName>
    </recommendedName>
</protein>
<proteinExistence type="predicted"/>
<keyword evidence="2" id="KW-0645">Protease</keyword>
<reference evidence="4" key="1">
    <citation type="submission" date="2023-03" db="EMBL/GenBank/DDBJ databases">
        <title>Massive genome expansion in bonnet fungi (Mycena s.s.) driven by repeated elements and novel gene families across ecological guilds.</title>
        <authorList>
            <consortium name="Lawrence Berkeley National Laboratory"/>
            <person name="Harder C.B."/>
            <person name="Miyauchi S."/>
            <person name="Viragh M."/>
            <person name="Kuo A."/>
            <person name="Thoen E."/>
            <person name="Andreopoulos B."/>
            <person name="Lu D."/>
            <person name="Skrede I."/>
            <person name="Drula E."/>
            <person name="Henrissat B."/>
            <person name="Morin E."/>
            <person name="Kohler A."/>
            <person name="Barry K."/>
            <person name="LaButti K."/>
            <person name="Morin E."/>
            <person name="Salamov A."/>
            <person name="Lipzen A."/>
            <person name="Mereny Z."/>
            <person name="Hegedus B."/>
            <person name="Baldrian P."/>
            <person name="Stursova M."/>
            <person name="Weitz H."/>
            <person name="Taylor A."/>
            <person name="Grigoriev I.V."/>
            <person name="Nagy L.G."/>
            <person name="Martin F."/>
            <person name="Kauserud H."/>
        </authorList>
    </citation>
    <scope>NUCLEOTIDE SEQUENCE</scope>
    <source>
        <strain evidence="4">CBHHK067</strain>
    </source>
</reference>
<dbReference type="Pfam" id="PF00656">
    <property type="entry name" value="Peptidase_C14"/>
    <property type="match status" value="1"/>
</dbReference>
<keyword evidence="2" id="KW-0788">Thiol protease</keyword>
<dbReference type="EMBL" id="JARKIE010000027">
    <property type="protein sequence ID" value="KAJ7697995.1"/>
    <property type="molecule type" value="Genomic_DNA"/>
</dbReference>
<dbReference type="InterPro" id="IPR029030">
    <property type="entry name" value="Caspase-like_dom_sf"/>
</dbReference>
<dbReference type="GO" id="GO:0006508">
    <property type="term" value="P:proteolysis"/>
    <property type="evidence" value="ECO:0007669"/>
    <property type="project" value="InterPro"/>
</dbReference>
<evidence type="ECO:0000256" key="2">
    <source>
        <dbReference type="ARBA" id="ARBA00022807"/>
    </source>
</evidence>
<keyword evidence="5" id="KW-1185">Reference proteome</keyword>
<dbReference type="SUPFAM" id="SSF52129">
    <property type="entry name" value="Caspase-like"/>
    <property type="match status" value="1"/>
</dbReference>
<dbReference type="AlphaFoldDB" id="A0AAD7DTX8"/>
<keyword evidence="2" id="KW-0378">Hydrolase</keyword>
<evidence type="ECO:0000313" key="4">
    <source>
        <dbReference type="EMBL" id="KAJ7697995.1"/>
    </source>
</evidence>
<feature type="domain" description="Peptidase C14 caspase" evidence="3">
    <location>
        <begin position="6"/>
        <end position="122"/>
    </location>
</feature>
<dbReference type="Proteomes" id="UP001221757">
    <property type="component" value="Unassembled WGS sequence"/>
</dbReference>
<gene>
    <name evidence="4" type="ORF">B0H17DRAFT_927849</name>
</gene>
<organism evidence="4 5">
    <name type="scientific">Mycena rosella</name>
    <name type="common">Pink bonnet</name>
    <name type="synonym">Agaricus rosellus</name>
    <dbReference type="NCBI Taxonomy" id="1033263"/>
    <lineage>
        <taxon>Eukaryota</taxon>
        <taxon>Fungi</taxon>
        <taxon>Dikarya</taxon>
        <taxon>Basidiomycota</taxon>
        <taxon>Agaricomycotina</taxon>
        <taxon>Agaricomycetes</taxon>
        <taxon>Agaricomycetidae</taxon>
        <taxon>Agaricales</taxon>
        <taxon>Marasmiineae</taxon>
        <taxon>Mycenaceae</taxon>
        <taxon>Mycena</taxon>
    </lineage>
</organism>
<dbReference type="GO" id="GO:0004197">
    <property type="term" value="F:cysteine-type endopeptidase activity"/>
    <property type="evidence" value="ECO:0007669"/>
    <property type="project" value="InterPro"/>
</dbReference>
<evidence type="ECO:0000259" key="3">
    <source>
        <dbReference type="Pfam" id="PF00656"/>
    </source>
</evidence>
<dbReference type="GO" id="GO:0006915">
    <property type="term" value="P:apoptotic process"/>
    <property type="evidence" value="ECO:0007669"/>
    <property type="project" value="UniProtKB-KW"/>
</dbReference>
<name>A0AAD7DTX8_MYCRO</name>
<dbReference type="InterPro" id="IPR011600">
    <property type="entry name" value="Pept_C14_caspase"/>
</dbReference>
<comment type="caution">
    <text evidence="4">The sequence shown here is derived from an EMBL/GenBank/DDBJ whole genome shotgun (WGS) entry which is preliminary data.</text>
</comment>
<keyword evidence="1" id="KW-0053">Apoptosis</keyword>
<dbReference type="Gene3D" id="3.40.50.1460">
    <property type="match status" value="1"/>
</dbReference>
<sequence>MGQRIFALLIGINQYQSENVGNLQGCVRDAESMRDVLLEHSPNAQISLLTDGSATRMEILKAFKQHLFENPLITKTDAIIVYFAGKGQRLPGPAGTPGRDVDILLPQDYSDETHGISDSTLHTLLCDLAKEKGPNIVCFLMLYSGYFRSHRSA</sequence>
<evidence type="ECO:0000313" key="5">
    <source>
        <dbReference type="Proteomes" id="UP001221757"/>
    </source>
</evidence>
<accession>A0AAD7DTX8</accession>